<dbReference type="EMBL" id="JBBPBN010000005">
    <property type="protein sequence ID" value="KAK9037076.1"/>
    <property type="molecule type" value="Genomic_DNA"/>
</dbReference>
<comment type="caution">
    <text evidence="2">The sequence shown here is derived from an EMBL/GenBank/DDBJ whole genome shotgun (WGS) entry which is preliminary data.</text>
</comment>
<organism evidence="2 3">
    <name type="scientific">Hibiscus sabdariffa</name>
    <name type="common">roselle</name>
    <dbReference type="NCBI Taxonomy" id="183260"/>
    <lineage>
        <taxon>Eukaryota</taxon>
        <taxon>Viridiplantae</taxon>
        <taxon>Streptophyta</taxon>
        <taxon>Embryophyta</taxon>
        <taxon>Tracheophyta</taxon>
        <taxon>Spermatophyta</taxon>
        <taxon>Magnoliopsida</taxon>
        <taxon>eudicotyledons</taxon>
        <taxon>Gunneridae</taxon>
        <taxon>Pentapetalae</taxon>
        <taxon>rosids</taxon>
        <taxon>malvids</taxon>
        <taxon>Malvales</taxon>
        <taxon>Malvaceae</taxon>
        <taxon>Malvoideae</taxon>
        <taxon>Hibiscus</taxon>
    </lineage>
</organism>
<proteinExistence type="predicted"/>
<name>A0ABR2THW3_9ROSI</name>
<feature type="compositionally biased region" description="Low complexity" evidence="1">
    <location>
        <begin position="97"/>
        <end position="114"/>
    </location>
</feature>
<sequence>MAVQMDEAEFWLPTRFLMDDAIVMVKEKLKSKNNTELVFGYGFPTEFPFEFDTFDPFSTLNSHVQSVLGSTETESNDKNEFLAGLTRRLSLSQHKTGGVMSSSQSTLSGLGSWSDSRNGSPNGHSQVPSPTTIPFGAKNDT</sequence>
<protein>
    <submittedName>
        <fullName evidence="2">Uncharacterized protein</fullName>
    </submittedName>
</protein>
<dbReference type="PANTHER" id="PTHR33356">
    <property type="entry name" value="TIP41-LIKE PROTEIN"/>
    <property type="match status" value="1"/>
</dbReference>
<dbReference type="PANTHER" id="PTHR33356:SF17">
    <property type="entry name" value="TPX2 CENTRAL DOMAIN-CONTAINING PROTEIN"/>
    <property type="match status" value="1"/>
</dbReference>
<evidence type="ECO:0000313" key="2">
    <source>
        <dbReference type="EMBL" id="KAK9037076.1"/>
    </source>
</evidence>
<feature type="compositionally biased region" description="Polar residues" evidence="1">
    <location>
        <begin position="115"/>
        <end position="132"/>
    </location>
</feature>
<keyword evidence="3" id="KW-1185">Reference proteome</keyword>
<evidence type="ECO:0000256" key="1">
    <source>
        <dbReference type="SAM" id="MobiDB-lite"/>
    </source>
</evidence>
<dbReference type="Proteomes" id="UP001396334">
    <property type="component" value="Unassembled WGS sequence"/>
</dbReference>
<reference evidence="2 3" key="1">
    <citation type="journal article" date="2024" name="G3 (Bethesda)">
        <title>Genome assembly of Hibiscus sabdariffa L. provides insights into metabolisms of medicinal natural products.</title>
        <authorList>
            <person name="Kim T."/>
        </authorList>
    </citation>
    <scope>NUCLEOTIDE SEQUENCE [LARGE SCALE GENOMIC DNA]</scope>
    <source>
        <strain evidence="2">TK-2024</strain>
        <tissue evidence="2">Old leaves</tissue>
    </source>
</reference>
<gene>
    <name evidence="2" type="ORF">V6N11_021998</name>
</gene>
<feature type="region of interest" description="Disordered" evidence="1">
    <location>
        <begin position="93"/>
        <end position="141"/>
    </location>
</feature>
<accession>A0ABR2THW3</accession>
<evidence type="ECO:0000313" key="3">
    <source>
        <dbReference type="Proteomes" id="UP001396334"/>
    </source>
</evidence>